<proteinExistence type="predicted"/>
<dbReference type="EMBL" id="CAMXCT020002322">
    <property type="protein sequence ID" value="CAL1150698.1"/>
    <property type="molecule type" value="Genomic_DNA"/>
</dbReference>
<dbReference type="EMBL" id="CAMXCT010002322">
    <property type="protein sequence ID" value="CAI3997323.1"/>
    <property type="molecule type" value="Genomic_DNA"/>
</dbReference>
<evidence type="ECO:0000313" key="2">
    <source>
        <dbReference type="EMBL" id="CAI3997323.1"/>
    </source>
</evidence>
<comment type="caution">
    <text evidence="2">The sequence shown here is derived from an EMBL/GenBank/DDBJ whole genome shotgun (WGS) entry which is preliminary data.</text>
</comment>
<keyword evidence="4" id="KW-1185">Reference proteome</keyword>
<feature type="compositionally biased region" description="Low complexity" evidence="1">
    <location>
        <begin position="390"/>
        <end position="400"/>
    </location>
</feature>
<dbReference type="Proteomes" id="UP001152797">
    <property type="component" value="Unassembled WGS sequence"/>
</dbReference>
<reference evidence="3 4" key="2">
    <citation type="submission" date="2024-05" db="EMBL/GenBank/DDBJ databases">
        <authorList>
            <person name="Chen Y."/>
            <person name="Shah S."/>
            <person name="Dougan E. K."/>
            <person name="Thang M."/>
            <person name="Chan C."/>
        </authorList>
    </citation>
    <scope>NUCLEOTIDE SEQUENCE [LARGE SCALE GENOMIC DNA]</scope>
</reference>
<accession>A0A9P1G2A7</accession>
<sequence length="409" mass="45100">MAMSAEQKATQADALAFRRSGDPGELLLCLRMEQSAELAQSAHNILDDALNRFCPGVSRADLREEEADRMIMSNIKAQSTWPEGFANKLYLASRASHSAACGMGSNQRHRKRVTSLALAMLLICENSQSPQCQIFFQTHPLLLSLARVCMNAYTAPQEATAAPAPLVVPVAPAQPAQPAPVVACPEPGPQTPAERLQHLARSLGADDEVLNDPYLFVQQETGHILCAACNKHLTAAHTQSKKHTGYLSNIDATLQWIRIERPDWLCLQILEMNGPFTRVPTRTAREAPKSGPPGPSREFRPSPRNPGDAVDLPMPTDEEIFDFLMALSGRKWCCWDARWFSTEDPQPTRFPGRPEINQPDPSGGQRTGRFVKFRAAPQPAEEEQERQGKHSSSISHPPISFCWGNANRG</sequence>
<dbReference type="EMBL" id="CAMXCT030002322">
    <property type="protein sequence ID" value="CAL4784635.1"/>
    <property type="molecule type" value="Genomic_DNA"/>
</dbReference>
<gene>
    <name evidence="2" type="ORF">C1SCF055_LOCUS23713</name>
</gene>
<feature type="region of interest" description="Disordered" evidence="1">
    <location>
        <begin position="278"/>
        <end position="314"/>
    </location>
</feature>
<evidence type="ECO:0000313" key="4">
    <source>
        <dbReference type="Proteomes" id="UP001152797"/>
    </source>
</evidence>
<organism evidence="2">
    <name type="scientific">Cladocopium goreaui</name>
    <dbReference type="NCBI Taxonomy" id="2562237"/>
    <lineage>
        <taxon>Eukaryota</taxon>
        <taxon>Sar</taxon>
        <taxon>Alveolata</taxon>
        <taxon>Dinophyceae</taxon>
        <taxon>Suessiales</taxon>
        <taxon>Symbiodiniaceae</taxon>
        <taxon>Cladocopium</taxon>
    </lineage>
</organism>
<dbReference type="OrthoDB" id="417176at2759"/>
<protein>
    <submittedName>
        <fullName evidence="3">Actin</fullName>
    </submittedName>
</protein>
<feature type="region of interest" description="Disordered" evidence="1">
    <location>
        <begin position="344"/>
        <end position="409"/>
    </location>
</feature>
<name>A0A9P1G2A7_9DINO</name>
<dbReference type="AlphaFoldDB" id="A0A9P1G2A7"/>
<evidence type="ECO:0000313" key="3">
    <source>
        <dbReference type="EMBL" id="CAL4784635.1"/>
    </source>
</evidence>
<evidence type="ECO:0000256" key="1">
    <source>
        <dbReference type="SAM" id="MobiDB-lite"/>
    </source>
</evidence>
<reference evidence="2" key="1">
    <citation type="submission" date="2022-10" db="EMBL/GenBank/DDBJ databases">
        <authorList>
            <person name="Chen Y."/>
            <person name="Dougan E. K."/>
            <person name="Chan C."/>
            <person name="Rhodes N."/>
            <person name="Thang M."/>
        </authorList>
    </citation>
    <scope>NUCLEOTIDE SEQUENCE</scope>
</reference>